<dbReference type="EMBL" id="SDCJ01000016">
    <property type="protein sequence ID" value="TCX36605.1"/>
    <property type="molecule type" value="Genomic_DNA"/>
</dbReference>
<reference evidence="1" key="1">
    <citation type="submission" date="2019-01" db="EMBL/GenBank/DDBJ databases">
        <authorList>
            <person name="Lista F."/>
            <person name="Anselmo A."/>
        </authorList>
    </citation>
    <scope>NUCLEOTIDE SEQUENCE</scope>
    <source>
        <strain evidence="1">13S</strain>
    </source>
</reference>
<evidence type="ECO:0000313" key="1">
    <source>
        <dbReference type="EMBL" id="TCX36605.1"/>
    </source>
</evidence>
<dbReference type="AlphaFoldDB" id="A0A483IXG8"/>
<comment type="caution">
    <text evidence="1">The sequence shown here is derived from an EMBL/GenBank/DDBJ whole genome shotgun (WGS) entry which is preliminary data.</text>
</comment>
<accession>A0A483IXG8</accession>
<organism evidence="1">
    <name type="scientific">Klebsiella pneumoniae</name>
    <dbReference type="NCBI Taxonomy" id="573"/>
    <lineage>
        <taxon>Bacteria</taxon>
        <taxon>Pseudomonadati</taxon>
        <taxon>Pseudomonadota</taxon>
        <taxon>Gammaproteobacteria</taxon>
        <taxon>Enterobacterales</taxon>
        <taxon>Enterobacteriaceae</taxon>
        <taxon>Klebsiella/Raoultella group</taxon>
        <taxon>Klebsiella</taxon>
        <taxon>Klebsiella pneumoniae complex</taxon>
    </lineage>
</organism>
<dbReference type="RefSeq" id="WP_040211652.1">
    <property type="nucleotide sequence ID" value="NZ_AP024176.1"/>
</dbReference>
<sequence>MGFGLQCWDENGNLVVDTSDYNCRYIGTYNVGTGGGNSVTQGVSGINAGNAYAVIVAGSYGSAFNEAFCAVSDNAFTLFTLSGYGTSQTFTVEVYRYA</sequence>
<proteinExistence type="predicted"/>
<name>A0A483IXG8_KLEPN</name>
<gene>
    <name evidence="1" type="ORF">ETE75_20300</name>
</gene>
<protein>
    <submittedName>
        <fullName evidence="1">Uncharacterized protein</fullName>
    </submittedName>
</protein>